<evidence type="ECO:0000313" key="19">
    <source>
        <dbReference type="EMBL" id="KAG2470167.1"/>
    </source>
</evidence>
<dbReference type="GO" id="GO:0047184">
    <property type="term" value="F:1-acylglycerophosphocholine O-acyltransferase activity"/>
    <property type="evidence" value="ECO:0007669"/>
    <property type="project" value="UniProtKB-EC"/>
</dbReference>
<dbReference type="GO" id="GO:0005789">
    <property type="term" value="C:endoplasmic reticulum membrane"/>
    <property type="evidence" value="ECO:0007669"/>
    <property type="project" value="UniProtKB-SubCell"/>
</dbReference>
<keyword evidence="10 18" id="KW-0472">Membrane</keyword>
<organism evidence="19 20">
    <name type="scientific">Polypterus senegalus</name>
    <name type="common">Senegal bichir</name>
    <dbReference type="NCBI Taxonomy" id="55291"/>
    <lineage>
        <taxon>Eukaryota</taxon>
        <taxon>Metazoa</taxon>
        <taxon>Chordata</taxon>
        <taxon>Craniata</taxon>
        <taxon>Vertebrata</taxon>
        <taxon>Euteleostomi</taxon>
        <taxon>Actinopterygii</taxon>
        <taxon>Polypteriformes</taxon>
        <taxon>Polypteridae</taxon>
        <taxon>Polypterus</taxon>
    </lineage>
</organism>
<evidence type="ECO:0000256" key="5">
    <source>
        <dbReference type="ARBA" id="ARBA00022679"/>
    </source>
</evidence>
<evidence type="ECO:0000256" key="7">
    <source>
        <dbReference type="ARBA" id="ARBA00022824"/>
    </source>
</evidence>
<keyword evidence="8 18" id="KW-1133">Transmembrane helix</keyword>
<comment type="similarity">
    <text evidence="3">Belongs to the membrane-bound acyltransferase family.</text>
</comment>
<evidence type="ECO:0000256" key="6">
    <source>
        <dbReference type="ARBA" id="ARBA00022692"/>
    </source>
</evidence>
<evidence type="ECO:0000256" key="17">
    <source>
        <dbReference type="ARBA" id="ARBA00039721"/>
    </source>
</evidence>
<dbReference type="InterPro" id="IPR004299">
    <property type="entry name" value="MBOAT_fam"/>
</dbReference>
<evidence type="ECO:0000256" key="11">
    <source>
        <dbReference type="ARBA" id="ARBA00023209"/>
    </source>
</evidence>
<dbReference type="GO" id="GO:0071617">
    <property type="term" value="F:lysophospholipid acyltransferase activity"/>
    <property type="evidence" value="ECO:0007669"/>
    <property type="project" value="TreeGrafter"/>
</dbReference>
<evidence type="ECO:0000256" key="18">
    <source>
        <dbReference type="SAM" id="Phobius"/>
    </source>
</evidence>
<keyword evidence="4" id="KW-0444">Lipid biosynthesis</keyword>
<keyword evidence="20" id="KW-1185">Reference proteome</keyword>
<dbReference type="GO" id="GO:0030258">
    <property type="term" value="P:lipid modification"/>
    <property type="evidence" value="ECO:0007669"/>
    <property type="project" value="TreeGrafter"/>
</dbReference>
<accession>A0A8X7XLE4</accession>
<sequence length="357" mass="39410">MATPMLQSAAELLETSEPALRLIISILIGYPLALVSRYCLFKKDAFLIHLFHTLTGLWIAYFNFGFQLFHSFICILVQFLFLRLMGRTVTAVGSSFLFQMGYLLTGYYYTATDYYDIKWTMPHCVLALKLIGLSLDYYDGGKDEGKLNAEQKVSALRHVPSFSEVCGFAYFYGGFLVGPQFTLRSYQRLVAGELTDCPGQPPNSIVPAIRRFSLGLVCLAIYTIGSPYLTDSYMLSDDYAEGVCILSGLGYNGHDSAGVVLWDACANMKVWQYETTPLFTGTIASFNINTNAWVASSSVAFNVTRSLNTFFVFEALQSQMPSDGYGAAVSTSNGLNLGRGSSSVLTDIQLDPPAQCW</sequence>
<evidence type="ECO:0000256" key="12">
    <source>
        <dbReference type="ARBA" id="ARBA00023264"/>
    </source>
</evidence>
<evidence type="ECO:0000256" key="9">
    <source>
        <dbReference type="ARBA" id="ARBA00023098"/>
    </source>
</evidence>
<comment type="subcellular location">
    <subcellularLocation>
        <location evidence="1">Endoplasmic reticulum membrane</location>
        <topology evidence="1">Multi-pass membrane protein</topology>
    </subcellularLocation>
</comment>
<dbReference type="EMBL" id="JAATIS010000147">
    <property type="protein sequence ID" value="KAG2470167.1"/>
    <property type="molecule type" value="Genomic_DNA"/>
</dbReference>
<keyword evidence="6 18" id="KW-0812">Transmembrane</keyword>
<evidence type="ECO:0000256" key="8">
    <source>
        <dbReference type="ARBA" id="ARBA00022989"/>
    </source>
</evidence>
<dbReference type="Proteomes" id="UP000886611">
    <property type="component" value="Unassembled WGS sequence"/>
</dbReference>
<evidence type="ECO:0000256" key="14">
    <source>
        <dbReference type="ARBA" id="ARBA00025707"/>
    </source>
</evidence>
<evidence type="ECO:0000256" key="15">
    <source>
        <dbReference type="ARBA" id="ARBA00026120"/>
    </source>
</evidence>
<keyword evidence="13 19" id="KW-0012">Acyltransferase</keyword>
<dbReference type="PANTHER" id="PTHR13906">
    <property type="entry name" value="PORCUPINE"/>
    <property type="match status" value="1"/>
</dbReference>
<dbReference type="Pfam" id="PF03062">
    <property type="entry name" value="MBOAT"/>
    <property type="match status" value="1"/>
</dbReference>
<evidence type="ECO:0000313" key="20">
    <source>
        <dbReference type="Proteomes" id="UP000886611"/>
    </source>
</evidence>
<keyword evidence="5" id="KW-0808">Transferase</keyword>
<evidence type="ECO:0000256" key="16">
    <source>
        <dbReference type="ARBA" id="ARBA00038923"/>
    </source>
</evidence>
<dbReference type="AlphaFoldDB" id="A0A8X7XLE4"/>
<dbReference type="EC" id="2.3.1.n6" evidence="16"/>
<proteinExistence type="inferred from homology"/>
<gene>
    <name evidence="19" type="primary">Lpcat3</name>
    <name evidence="19" type="ORF">GTO96_0022962</name>
</gene>
<dbReference type="InterPro" id="IPR049941">
    <property type="entry name" value="LPLAT_7/PORCN-like"/>
</dbReference>
<evidence type="ECO:0000256" key="13">
    <source>
        <dbReference type="ARBA" id="ARBA00023315"/>
    </source>
</evidence>
<keyword evidence="12" id="KW-1208">Phospholipid metabolism</keyword>
<comment type="pathway">
    <text evidence="2">Lipid metabolism; phospholipid metabolism.</text>
</comment>
<keyword evidence="9" id="KW-0443">Lipid metabolism</keyword>
<feature type="transmembrane region" description="Helical" evidence="18">
    <location>
        <begin position="20"/>
        <end position="40"/>
    </location>
</feature>
<evidence type="ECO:0000256" key="4">
    <source>
        <dbReference type="ARBA" id="ARBA00022516"/>
    </source>
</evidence>
<evidence type="ECO:0000256" key="2">
    <source>
        <dbReference type="ARBA" id="ARBA00005074"/>
    </source>
</evidence>
<comment type="caution">
    <text evidence="19">The sequence shown here is derived from an EMBL/GenBank/DDBJ whole genome shotgun (WGS) entry which is preliminary data.</text>
</comment>
<evidence type="ECO:0000256" key="10">
    <source>
        <dbReference type="ARBA" id="ARBA00023136"/>
    </source>
</evidence>
<protein>
    <recommendedName>
        <fullName evidence="17">Lysophospholipid acyltransferase 5</fullName>
        <ecNumber evidence="15">2.3.1.23</ecNumber>
        <ecNumber evidence="16">2.3.1.n6</ecNumber>
    </recommendedName>
</protein>
<feature type="non-terminal residue" evidence="19">
    <location>
        <position position="1"/>
    </location>
</feature>
<evidence type="ECO:0000256" key="3">
    <source>
        <dbReference type="ARBA" id="ARBA00010323"/>
    </source>
</evidence>
<dbReference type="PANTHER" id="PTHR13906:SF14">
    <property type="entry name" value="LYSOPHOSPHOLIPID ACYLTRANSFERASE 5"/>
    <property type="match status" value="1"/>
</dbReference>
<dbReference type="EC" id="2.3.1.23" evidence="15"/>
<name>A0A8X7XLE4_POLSE</name>
<keyword evidence="7" id="KW-0256">Endoplasmic reticulum</keyword>
<evidence type="ECO:0000256" key="1">
    <source>
        <dbReference type="ARBA" id="ARBA00004477"/>
    </source>
</evidence>
<feature type="non-terminal residue" evidence="19">
    <location>
        <position position="357"/>
    </location>
</feature>
<dbReference type="GO" id="GO:0006656">
    <property type="term" value="P:phosphatidylcholine biosynthetic process"/>
    <property type="evidence" value="ECO:0007669"/>
    <property type="project" value="TreeGrafter"/>
</dbReference>
<reference evidence="19 20" key="1">
    <citation type="journal article" date="2021" name="Cell">
        <title>Tracing the genetic footprints of vertebrate landing in non-teleost ray-finned fishes.</title>
        <authorList>
            <person name="Bi X."/>
            <person name="Wang K."/>
            <person name="Yang L."/>
            <person name="Pan H."/>
            <person name="Jiang H."/>
            <person name="Wei Q."/>
            <person name="Fang M."/>
            <person name="Yu H."/>
            <person name="Zhu C."/>
            <person name="Cai Y."/>
            <person name="He Y."/>
            <person name="Gan X."/>
            <person name="Zeng H."/>
            <person name="Yu D."/>
            <person name="Zhu Y."/>
            <person name="Jiang H."/>
            <person name="Qiu Q."/>
            <person name="Yang H."/>
            <person name="Zhang Y.E."/>
            <person name="Wang W."/>
            <person name="Zhu M."/>
            <person name="He S."/>
            <person name="Zhang G."/>
        </authorList>
    </citation>
    <scope>NUCLEOTIDE SEQUENCE [LARGE SCALE GENOMIC DNA]</scope>
    <source>
        <strain evidence="19">Bchr_013</strain>
    </source>
</reference>
<comment type="pathway">
    <text evidence="14">Phospholipid metabolism.</text>
</comment>
<feature type="transmembrane region" description="Helical" evidence="18">
    <location>
        <begin position="88"/>
        <end position="109"/>
    </location>
</feature>
<keyword evidence="11" id="KW-0594">Phospholipid biosynthesis</keyword>